<reference evidence="5 6" key="1">
    <citation type="submission" date="2020-04" db="EMBL/GenBank/DDBJ databases">
        <title>Flammeovirga sp. SR4, a novel species isolated from seawater.</title>
        <authorList>
            <person name="Wang X."/>
        </authorList>
    </citation>
    <scope>NUCLEOTIDE SEQUENCE [LARGE SCALE GENOMIC DNA]</scope>
    <source>
        <strain evidence="5 6">ATCC 23126</strain>
    </source>
</reference>
<dbReference type="GO" id="GO:0003700">
    <property type="term" value="F:DNA-binding transcription factor activity"/>
    <property type="evidence" value="ECO:0007669"/>
    <property type="project" value="InterPro"/>
</dbReference>
<proteinExistence type="predicted"/>
<dbReference type="RefSeq" id="WP_169660575.1">
    <property type="nucleotide sequence ID" value="NZ_JABANE010000156.1"/>
</dbReference>
<keyword evidence="1" id="KW-0805">Transcription regulation</keyword>
<keyword evidence="3" id="KW-0804">Transcription</keyword>
<accession>A0A7X9S1D2</accession>
<dbReference type="PANTHER" id="PTHR43280:SF32">
    <property type="entry name" value="TRANSCRIPTIONAL REGULATORY PROTEIN"/>
    <property type="match status" value="1"/>
</dbReference>
<dbReference type="GO" id="GO:0043565">
    <property type="term" value="F:sequence-specific DNA binding"/>
    <property type="evidence" value="ECO:0007669"/>
    <property type="project" value="InterPro"/>
</dbReference>
<gene>
    <name evidence="5" type="ORF">HHU12_30755</name>
</gene>
<dbReference type="PRINTS" id="PR00032">
    <property type="entry name" value="HTHARAC"/>
</dbReference>
<evidence type="ECO:0000256" key="2">
    <source>
        <dbReference type="ARBA" id="ARBA00023125"/>
    </source>
</evidence>
<dbReference type="SUPFAM" id="SSF46689">
    <property type="entry name" value="Homeodomain-like"/>
    <property type="match status" value="1"/>
</dbReference>
<evidence type="ECO:0000259" key="4">
    <source>
        <dbReference type="PROSITE" id="PS01124"/>
    </source>
</evidence>
<dbReference type="PANTHER" id="PTHR43280">
    <property type="entry name" value="ARAC-FAMILY TRANSCRIPTIONAL REGULATOR"/>
    <property type="match status" value="1"/>
</dbReference>
<evidence type="ECO:0000313" key="5">
    <source>
        <dbReference type="EMBL" id="NME72382.1"/>
    </source>
</evidence>
<dbReference type="InterPro" id="IPR009057">
    <property type="entry name" value="Homeodomain-like_sf"/>
</dbReference>
<protein>
    <submittedName>
        <fullName evidence="5">AraC family transcriptional regulator</fullName>
    </submittedName>
</protein>
<organism evidence="5 6">
    <name type="scientific">Flammeovirga aprica JL-4</name>
    <dbReference type="NCBI Taxonomy" id="694437"/>
    <lineage>
        <taxon>Bacteria</taxon>
        <taxon>Pseudomonadati</taxon>
        <taxon>Bacteroidota</taxon>
        <taxon>Cytophagia</taxon>
        <taxon>Cytophagales</taxon>
        <taxon>Flammeovirgaceae</taxon>
        <taxon>Flammeovirga</taxon>
    </lineage>
</organism>
<evidence type="ECO:0000256" key="1">
    <source>
        <dbReference type="ARBA" id="ARBA00023015"/>
    </source>
</evidence>
<dbReference type="AlphaFoldDB" id="A0A7X9S1D2"/>
<dbReference type="Pfam" id="PF12833">
    <property type="entry name" value="HTH_18"/>
    <property type="match status" value="1"/>
</dbReference>
<dbReference type="SMART" id="SM00342">
    <property type="entry name" value="HTH_ARAC"/>
    <property type="match status" value="1"/>
</dbReference>
<evidence type="ECO:0000313" key="6">
    <source>
        <dbReference type="Proteomes" id="UP000576082"/>
    </source>
</evidence>
<comment type="caution">
    <text evidence="5">The sequence shown here is derived from an EMBL/GenBank/DDBJ whole genome shotgun (WGS) entry which is preliminary data.</text>
</comment>
<dbReference type="Proteomes" id="UP000576082">
    <property type="component" value="Unassembled WGS sequence"/>
</dbReference>
<evidence type="ECO:0000256" key="3">
    <source>
        <dbReference type="ARBA" id="ARBA00023163"/>
    </source>
</evidence>
<dbReference type="PROSITE" id="PS01124">
    <property type="entry name" value="HTH_ARAC_FAMILY_2"/>
    <property type="match status" value="1"/>
</dbReference>
<dbReference type="InterPro" id="IPR018060">
    <property type="entry name" value="HTH_AraC"/>
</dbReference>
<dbReference type="InterPro" id="IPR020449">
    <property type="entry name" value="Tscrpt_reg_AraC-type_HTH"/>
</dbReference>
<keyword evidence="2" id="KW-0238">DNA-binding</keyword>
<keyword evidence="6" id="KW-1185">Reference proteome</keyword>
<feature type="domain" description="HTH araC/xylS-type" evidence="4">
    <location>
        <begin position="203"/>
        <end position="304"/>
    </location>
</feature>
<dbReference type="Gene3D" id="1.10.10.60">
    <property type="entry name" value="Homeodomain-like"/>
    <property type="match status" value="2"/>
</dbReference>
<name>A0A7X9S1D2_9BACT</name>
<sequence>MSDILKVDSISQFHKILKLPAPDHPLITFIYDKDLVNDWLDESMYGIRFSSSMYTIMYKDKISGSLGYGRNSYDYEEGTMIFAHPNQVFSVPTKEELKNKDGWTLLFHPDLIIKSNLFNLMDSYTFFDYEVTEALHLSKKEEEFIQHIADQIKTEYSQNIDKHSQNLILSNLELFLNYCMRFYDRQFYTRTNLNSDLITDFESKLKSYFKSEQIAKSGLPTSNYFGKELNMSPNYLSDLLKKETGKGIKEHIDAYVVKKAKNILLSSNQSVGEIAFILGFEYPQSFTRMFKKKTGYSPNEYRAMN</sequence>
<dbReference type="EMBL" id="JABANE010000156">
    <property type="protein sequence ID" value="NME72382.1"/>
    <property type="molecule type" value="Genomic_DNA"/>
</dbReference>